<dbReference type="Proteomes" id="UP000294933">
    <property type="component" value="Unassembled WGS sequence"/>
</dbReference>
<keyword evidence="8" id="KW-1185">Reference proteome</keyword>
<dbReference type="Gene3D" id="3.40.50.300">
    <property type="entry name" value="P-loop containing nucleotide triphosphate hydrolases"/>
    <property type="match status" value="2"/>
</dbReference>
<dbReference type="OrthoDB" id="2110130at2759"/>
<keyword evidence="4" id="KW-0175">Coiled coil</keyword>
<evidence type="ECO:0000259" key="6">
    <source>
        <dbReference type="Pfam" id="PF12848"/>
    </source>
</evidence>
<dbReference type="STRING" id="50990.A0A4Y7PX98"/>
<organism evidence="7 8">
    <name type="scientific">Rickenella mellea</name>
    <dbReference type="NCBI Taxonomy" id="50990"/>
    <lineage>
        <taxon>Eukaryota</taxon>
        <taxon>Fungi</taxon>
        <taxon>Dikarya</taxon>
        <taxon>Basidiomycota</taxon>
        <taxon>Agaricomycotina</taxon>
        <taxon>Agaricomycetes</taxon>
        <taxon>Hymenochaetales</taxon>
        <taxon>Rickenellaceae</taxon>
        <taxon>Rickenella</taxon>
    </lineage>
</organism>
<feature type="coiled-coil region" evidence="4">
    <location>
        <begin position="32"/>
        <end position="65"/>
    </location>
</feature>
<dbReference type="PANTHER" id="PTHR19211">
    <property type="entry name" value="ATP-BINDING TRANSPORT PROTEIN-RELATED"/>
    <property type="match status" value="1"/>
</dbReference>
<evidence type="ECO:0000256" key="3">
    <source>
        <dbReference type="ARBA" id="ARBA00022840"/>
    </source>
</evidence>
<name>A0A4Y7PX98_9AGAM</name>
<dbReference type="VEuPathDB" id="FungiDB:BD410DRAFT_842310"/>
<dbReference type="Pfam" id="PF12848">
    <property type="entry name" value="ABC_tran_Xtn"/>
    <property type="match status" value="1"/>
</dbReference>
<keyword evidence="3" id="KW-0067">ATP-binding</keyword>
<gene>
    <name evidence="7" type="ORF">BD410DRAFT_842310</name>
</gene>
<proteinExistence type="predicted"/>
<dbReference type="Pfam" id="PF00005">
    <property type="entry name" value="ABC_tran"/>
    <property type="match status" value="1"/>
</dbReference>
<feature type="domain" description="ABC transporter" evidence="5">
    <location>
        <begin position="125"/>
        <end position="237"/>
    </location>
</feature>
<evidence type="ECO:0000259" key="5">
    <source>
        <dbReference type="Pfam" id="PF00005"/>
    </source>
</evidence>
<keyword evidence="7" id="KW-0378">Hydrolase</keyword>
<keyword evidence="1" id="KW-0677">Repeat</keyword>
<evidence type="ECO:0000313" key="8">
    <source>
        <dbReference type="Proteomes" id="UP000294933"/>
    </source>
</evidence>
<dbReference type="FunFam" id="3.40.50.300:FF:001092">
    <property type="entry name" value="ATP-binding cassette sub-family F member 2"/>
    <property type="match status" value="1"/>
</dbReference>
<dbReference type="EMBL" id="ML170199">
    <property type="protein sequence ID" value="TDL19229.1"/>
    <property type="molecule type" value="Genomic_DNA"/>
</dbReference>
<dbReference type="InterPro" id="IPR003439">
    <property type="entry name" value="ABC_transporter-like_ATP-bd"/>
</dbReference>
<evidence type="ECO:0000256" key="4">
    <source>
        <dbReference type="SAM" id="Coils"/>
    </source>
</evidence>
<dbReference type="PANTHER" id="PTHR19211:SF15">
    <property type="entry name" value="ATP-BINDING CASSETTE SUB-FAMILY F MEMBER 2"/>
    <property type="match status" value="1"/>
</dbReference>
<dbReference type="GO" id="GO:0016887">
    <property type="term" value="F:ATP hydrolysis activity"/>
    <property type="evidence" value="ECO:0007669"/>
    <property type="project" value="InterPro"/>
</dbReference>
<dbReference type="GO" id="GO:0005524">
    <property type="term" value="F:ATP binding"/>
    <property type="evidence" value="ECO:0007669"/>
    <property type="project" value="UniProtKB-KW"/>
</dbReference>
<evidence type="ECO:0000256" key="1">
    <source>
        <dbReference type="ARBA" id="ARBA00022737"/>
    </source>
</evidence>
<dbReference type="SUPFAM" id="SSF52540">
    <property type="entry name" value="P-loop containing nucleoside triphosphate hydrolases"/>
    <property type="match status" value="1"/>
</dbReference>
<dbReference type="InterPro" id="IPR050611">
    <property type="entry name" value="ABCF"/>
</dbReference>
<protein>
    <submittedName>
        <fullName evidence="7">P-loop containing nucleoside triphosphate hydrolase protein</fullName>
    </submittedName>
</protein>
<dbReference type="AlphaFoldDB" id="A0A4Y7PX98"/>
<accession>A0A4Y7PX98</accession>
<feature type="domain" description="ABC-transporter extension" evidence="6">
    <location>
        <begin position="26"/>
        <end position="79"/>
    </location>
</feature>
<dbReference type="InterPro" id="IPR027417">
    <property type="entry name" value="P-loop_NTPase"/>
</dbReference>
<evidence type="ECO:0000256" key="2">
    <source>
        <dbReference type="ARBA" id="ARBA00022741"/>
    </source>
</evidence>
<dbReference type="InterPro" id="IPR032781">
    <property type="entry name" value="ABC_tran_Xtn"/>
</dbReference>
<keyword evidence="2" id="KW-0547">Nucleotide-binding</keyword>
<evidence type="ECO:0000313" key="7">
    <source>
        <dbReference type="EMBL" id="TDL19229.1"/>
    </source>
</evidence>
<reference evidence="7 8" key="1">
    <citation type="submission" date="2018-06" db="EMBL/GenBank/DDBJ databases">
        <title>A transcriptomic atlas of mushroom development highlights an independent origin of complex multicellularity.</title>
        <authorList>
            <consortium name="DOE Joint Genome Institute"/>
            <person name="Krizsan K."/>
            <person name="Almasi E."/>
            <person name="Merenyi Z."/>
            <person name="Sahu N."/>
            <person name="Viragh M."/>
            <person name="Koszo T."/>
            <person name="Mondo S."/>
            <person name="Kiss B."/>
            <person name="Balint B."/>
            <person name="Kues U."/>
            <person name="Barry K."/>
            <person name="Hegedus J.C."/>
            <person name="Henrissat B."/>
            <person name="Johnson J."/>
            <person name="Lipzen A."/>
            <person name="Ohm R."/>
            <person name="Nagy I."/>
            <person name="Pangilinan J."/>
            <person name="Yan J."/>
            <person name="Xiong Y."/>
            <person name="Grigoriev I.V."/>
            <person name="Hibbett D.S."/>
            <person name="Nagy L.G."/>
        </authorList>
    </citation>
    <scope>NUCLEOTIDE SEQUENCE [LARGE SCALE GENOMIC DNA]</scope>
    <source>
        <strain evidence="7 8">SZMC22713</strain>
    </source>
</reference>
<sequence length="279" mass="31248">MGFMNSVCTKIMEMTPKQKMVYCMDNHTRFVRTKNENEVKELKANNKQQEEIAHIKNTYANLVKKAKSKQKIIDKMEAAGLIGKVETQRPLCFNFENASKLPPPILAFNDVAFSYSDKKEDYLYQNLSFGVDMDSRIAILRANGTGKSTLLNLIMGLLQPCSGTISKQTSLKLAKYSEKYTDKDVMAWRAQLAPFGLKGEHQTSPIRRLSGGLRNRVVFAQLAMEHPHLLLLGEPTSHLGMTSIDALARISKSTKQASSSSRTTSVRTASLPYTTLNTY</sequence>